<comment type="similarity">
    <text evidence="1">Belongs to the protein kinase superfamily. RIO-type Ser/Thr kinase family.</text>
</comment>
<keyword evidence="9" id="KW-0460">Magnesium</keyword>
<comment type="catalytic activity">
    <reaction evidence="11">
        <text>L-seryl-[protein] + ATP = O-phospho-L-seryl-[protein] + ADP + H(+)</text>
        <dbReference type="Rhea" id="RHEA:17989"/>
        <dbReference type="Rhea" id="RHEA-COMP:9863"/>
        <dbReference type="Rhea" id="RHEA-COMP:11604"/>
        <dbReference type="ChEBI" id="CHEBI:15378"/>
        <dbReference type="ChEBI" id="CHEBI:29999"/>
        <dbReference type="ChEBI" id="CHEBI:30616"/>
        <dbReference type="ChEBI" id="CHEBI:83421"/>
        <dbReference type="ChEBI" id="CHEBI:456216"/>
        <dbReference type="EC" id="2.7.11.1"/>
    </reaction>
</comment>
<keyword evidence="14" id="KW-1185">Reference proteome</keyword>
<evidence type="ECO:0000256" key="5">
    <source>
        <dbReference type="ARBA" id="ARBA00022723"/>
    </source>
</evidence>
<evidence type="ECO:0000256" key="3">
    <source>
        <dbReference type="ARBA" id="ARBA00022527"/>
    </source>
</evidence>
<name>A0A1F2P9N0_9EURY</name>
<sequence>MTDKLLRKIEEEISRLHMKEHGVEELKVEEDVFDKPTLETLYKLANRGVITAMGGSISTGKEANVFYALGEDKRELAIKIYRITTSNFKAMSDYLIGDPRFANIKQSKKSIVFEWTKKEFKNLVRARDAGVRVPEPILSERNILIMEFIGEHEQHAPRLKDVGRDLEDAASFFEVVIDYTTKLYQNASLVHADLSEFNILVEGGSGDEARPVFIDIGQGVTLDHPNAEEFLSRDIHNICRYFSKLGIDASEEDVLASVKGLV</sequence>
<dbReference type="AlphaFoldDB" id="A0A1F2P9N0"/>
<evidence type="ECO:0000256" key="10">
    <source>
        <dbReference type="ARBA" id="ARBA00047899"/>
    </source>
</evidence>
<dbReference type="GO" id="GO:0005524">
    <property type="term" value="F:ATP binding"/>
    <property type="evidence" value="ECO:0007669"/>
    <property type="project" value="UniProtKB-KW"/>
</dbReference>
<gene>
    <name evidence="13" type="ORF">SCAL_001179</name>
</gene>
<dbReference type="SMART" id="SM00090">
    <property type="entry name" value="RIO"/>
    <property type="match status" value="1"/>
</dbReference>
<evidence type="ECO:0000313" key="14">
    <source>
        <dbReference type="Proteomes" id="UP000186940"/>
    </source>
</evidence>
<dbReference type="GO" id="GO:0004674">
    <property type="term" value="F:protein serine/threonine kinase activity"/>
    <property type="evidence" value="ECO:0007669"/>
    <property type="project" value="UniProtKB-KW"/>
</dbReference>
<evidence type="ECO:0000256" key="4">
    <source>
        <dbReference type="ARBA" id="ARBA00022679"/>
    </source>
</evidence>
<keyword evidence="6" id="KW-0547">Nucleotide-binding</keyword>
<dbReference type="InterPro" id="IPR000719">
    <property type="entry name" value="Prot_kinase_dom"/>
</dbReference>
<dbReference type="SUPFAM" id="SSF56112">
    <property type="entry name" value="Protein kinase-like (PK-like)"/>
    <property type="match status" value="1"/>
</dbReference>
<dbReference type="PATRIC" id="fig|1838285.3.peg.1198"/>
<comment type="catalytic activity">
    <reaction evidence="10">
        <text>L-threonyl-[protein] + ATP = O-phospho-L-threonyl-[protein] + ADP + H(+)</text>
        <dbReference type="Rhea" id="RHEA:46608"/>
        <dbReference type="Rhea" id="RHEA-COMP:11060"/>
        <dbReference type="Rhea" id="RHEA-COMP:11605"/>
        <dbReference type="ChEBI" id="CHEBI:15378"/>
        <dbReference type="ChEBI" id="CHEBI:30013"/>
        <dbReference type="ChEBI" id="CHEBI:30616"/>
        <dbReference type="ChEBI" id="CHEBI:61977"/>
        <dbReference type="ChEBI" id="CHEBI:456216"/>
        <dbReference type="EC" id="2.7.11.1"/>
    </reaction>
</comment>
<keyword evidence="8" id="KW-0067">ATP-binding</keyword>
<dbReference type="GO" id="GO:0046872">
    <property type="term" value="F:metal ion binding"/>
    <property type="evidence" value="ECO:0007669"/>
    <property type="project" value="UniProtKB-KW"/>
</dbReference>
<protein>
    <recommendedName>
        <fullName evidence="2">non-specific serine/threonine protein kinase</fullName>
        <ecNumber evidence="2">2.7.11.1</ecNumber>
    </recommendedName>
</protein>
<accession>A0A1F2P9N0</accession>
<dbReference type="PROSITE" id="PS50011">
    <property type="entry name" value="PROTEIN_KINASE_DOM"/>
    <property type="match status" value="1"/>
</dbReference>
<keyword evidence="3 13" id="KW-0723">Serine/threonine-protein kinase</keyword>
<dbReference type="Pfam" id="PF01163">
    <property type="entry name" value="RIO1"/>
    <property type="match status" value="1"/>
</dbReference>
<evidence type="ECO:0000256" key="6">
    <source>
        <dbReference type="ARBA" id="ARBA00022741"/>
    </source>
</evidence>
<dbReference type="InterPro" id="IPR011009">
    <property type="entry name" value="Kinase-like_dom_sf"/>
</dbReference>
<evidence type="ECO:0000259" key="12">
    <source>
        <dbReference type="PROSITE" id="PS50011"/>
    </source>
</evidence>
<dbReference type="InterPro" id="IPR018935">
    <property type="entry name" value="RIO_kinase_CS"/>
</dbReference>
<dbReference type="InterPro" id="IPR051272">
    <property type="entry name" value="RIO-type_Ser/Thr_kinase"/>
</dbReference>
<dbReference type="STRING" id="1838285.SCAL_001179"/>
<proteinExistence type="inferred from homology"/>
<dbReference type="Proteomes" id="UP000186940">
    <property type="component" value="Unassembled WGS sequence"/>
</dbReference>
<dbReference type="CDD" id="cd05145">
    <property type="entry name" value="RIO1_like"/>
    <property type="match status" value="1"/>
</dbReference>
<dbReference type="EMBL" id="LYOS01000003">
    <property type="protein sequence ID" value="OFV67804.1"/>
    <property type="molecule type" value="Genomic_DNA"/>
</dbReference>
<feature type="domain" description="Protein kinase" evidence="12">
    <location>
        <begin position="51"/>
        <end position="262"/>
    </location>
</feature>
<reference evidence="13" key="1">
    <citation type="submission" date="2016-05" db="EMBL/GenBank/DDBJ databases">
        <title>Microbial consortia oxidize butane by reversing methanogenesis.</title>
        <authorList>
            <person name="Laso-Perez R."/>
            <person name="Richter M."/>
            <person name="Wegener G."/>
            <person name="Musat F."/>
        </authorList>
    </citation>
    <scope>NUCLEOTIDE SEQUENCE [LARGE SCALE GENOMIC DNA]</scope>
    <source>
        <strain evidence="13">BOX2</strain>
    </source>
</reference>
<evidence type="ECO:0000256" key="7">
    <source>
        <dbReference type="ARBA" id="ARBA00022777"/>
    </source>
</evidence>
<organism evidence="13 14">
    <name type="scientific">Candidatus Syntropharchaeum caldarium</name>
    <dbReference type="NCBI Taxonomy" id="1838285"/>
    <lineage>
        <taxon>Archaea</taxon>
        <taxon>Methanobacteriati</taxon>
        <taxon>Methanobacteriota</taxon>
        <taxon>Stenosarchaea group</taxon>
        <taxon>Methanomicrobia</taxon>
        <taxon>Methanosarcinales</taxon>
        <taxon>ANME-2 cluster</taxon>
        <taxon>Candidatus Syntropharchaeum</taxon>
    </lineage>
</organism>
<dbReference type="InterPro" id="IPR000687">
    <property type="entry name" value="RIO_kinase"/>
</dbReference>
<keyword evidence="7 13" id="KW-0418">Kinase</keyword>
<evidence type="ECO:0000256" key="8">
    <source>
        <dbReference type="ARBA" id="ARBA00022840"/>
    </source>
</evidence>
<evidence type="ECO:0000256" key="9">
    <source>
        <dbReference type="ARBA" id="ARBA00022842"/>
    </source>
</evidence>
<keyword evidence="5" id="KW-0479">Metal-binding</keyword>
<dbReference type="PROSITE" id="PS01245">
    <property type="entry name" value="RIO1"/>
    <property type="match status" value="1"/>
</dbReference>
<dbReference type="PANTHER" id="PTHR45723">
    <property type="entry name" value="SERINE/THREONINE-PROTEIN KINASE RIO1"/>
    <property type="match status" value="1"/>
</dbReference>
<keyword evidence="4" id="KW-0808">Transferase</keyword>
<evidence type="ECO:0000256" key="1">
    <source>
        <dbReference type="ARBA" id="ARBA00009196"/>
    </source>
</evidence>
<dbReference type="Gene3D" id="1.10.510.10">
    <property type="entry name" value="Transferase(Phosphotransferase) domain 1"/>
    <property type="match status" value="1"/>
</dbReference>
<dbReference type="EC" id="2.7.11.1" evidence="2"/>
<dbReference type="InterPro" id="IPR018934">
    <property type="entry name" value="RIO_dom"/>
</dbReference>
<evidence type="ECO:0000256" key="11">
    <source>
        <dbReference type="ARBA" id="ARBA00048679"/>
    </source>
</evidence>
<dbReference type="Gene3D" id="3.30.200.20">
    <property type="entry name" value="Phosphorylase Kinase, domain 1"/>
    <property type="match status" value="1"/>
</dbReference>
<evidence type="ECO:0000313" key="13">
    <source>
        <dbReference type="EMBL" id="OFV67804.1"/>
    </source>
</evidence>
<evidence type="ECO:0000256" key="2">
    <source>
        <dbReference type="ARBA" id="ARBA00012513"/>
    </source>
</evidence>
<comment type="caution">
    <text evidence="13">The sequence shown here is derived from an EMBL/GenBank/DDBJ whole genome shotgun (WGS) entry which is preliminary data.</text>
</comment>